<dbReference type="EMBL" id="BIFY01000168">
    <property type="protein sequence ID" value="GCE62687.1"/>
    <property type="molecule type" value="Genomic_DNA"/>
</dbReference>
<protein>
    <submittedName>
        <fullName evidence="1">Uncharacterized protein</fullName>
    </submittedName>
</protein>
<sequence length="58" mass="6892">MGLSTDERYQRARLQRGTRWGFFQDVVCLTKYLLFEGWQYLLDFMLDDAIPRALVNSS</sequence>
<evidence type="ECO:0000313" key="2">
    <source>
        <dbReference type="Proteomes" id="UP000289660"/>
    </source>
</evidence>
<gene>
    <name evidence="1" type="ORF">MiAbB_04636</name>
</gene>
<reference evidence="2" key="1">
    <citation type="submission" date="2018-12" db="EMBL/GenBank/DDBJ databases">
        <title>Genome sequence of Microcystis aeruginosa NIES-4285.</title>
        <authorList>
            <person name="Tanabe Y."/>
        </authorList>
    </citation>
    <scope>NUCLEOTIDE SEQUENCE [LARGE SCALE GENOMIC DNA]</scope>
    <source>
        <strain evidence="2">NIES-4285</strain>
    </source>
</reference>
<evidence type="ECO:0000313" key="1">
    <source>
        <dbReference type="EMBL" id="GCE62687.1"/>
    </source>
</evidence>
<organism evidence="1 2">
    <name type="scientific">Microcystis aeruginosa NIES-4285</name>
    <dbReference type="NCBI Taxonomy" id="2497681"/>
    <lineage>
        <taxon>Bacteria</taxon>
        <taxon>Bacillati</taxon>
        <taxon>Cyanobacteriota</taxon>
        <taxon>Cyanophyceae</taxon>
        <taxon>Oscillatoriophycideae</taxon>
        <taxon>Chroococcales</taxon>
        <taxon>Microcystaceae</taxon>
        <taxon>Microcystis</taxon>
    </lineage>
</organism>
<comment type="caution">
    <text evidence="1">The sequence shown here is derived from an EMBL/GenBank/DDBJ whole genome shotgun (WGS) entry which is preliminary data.</text>
</comment>
<accession>A0A402DKD9</accession>
<name>A0A402DKD9_MICAE</name>
<proteinExistence type="predicted"/>
<dbReference type="AlphaFoldDB" id="A0A402DKD9"/>
<dbReference type="Proteomes" id="UP000289660">
    <property type="component" value="Unassembled WGS sequence"/>
</dbReference>